<evidence type="ECO:0000313" key="1">
    <source>
        <dbReference type="EMBL" id="EPA06697.1"/>
    </source>
</evidence>
<dbReference type="Proteomes" id="UP000014065">
    <property type="component" value="Unassembled WGS sequence"/>
</dbReference>
<sequence>MEPVRACPICPNCGSKRFERLPGDIVTVKCRGCKKIIQI</sequence>
<protein>
    <submittedName>
        <fullName evidence="1">Uncharacterized protein</fullName>
    </submittedName>
</protein>
<dbReference type="EMBL" id="AHJG01000015">
    <property type="protein sequence ID" value="EPA06697.1"/>
    <property type="molecule type" value="Genomic_DNA"/>
</dbReference>
<organism evidence="1 2">
    <name type="scientific">Candidatus Nitrosarchaeum limnium BG20</name>
    <dbReference type="NCBI Taxonomy" id="859192"/>
    <lineage>
        <taxon>Archaea</taxon>
        <taxon>Nitrososphaerota</taxon>
        <taxon>Nitrososphaeria</taxon>
        <taxon>Nitrosopumilales</taxon>
        <taxon>Nitrosopumilaceae</taxon>
        <taxon>Nitrosarchaeum</taxon>
    </lineage>
</organism>
<comment type="caution">
    <text evidence="1">The sequence shown here is derived from an EMBL/GenBank/DDBJ whole genome shotgun (WGS) entry which is preliminary data.</text>
</comment>
<name>S2EQI1_9ARCH</name>
<dbReference type="AlphaFoldDB" id="S2EQI1"/>
<evidence type="ECO:0000313" key="2">
    <source>
        <dbReference type="Proteomes" id="UP000014065"/>
    </source>
</evidence>
<proteinExistence type="predicted"/>
<gene>
    <name evidence="1" type="ORF">BG20_I1509</name>
</gene>
<keyword evidence="2" id="KW-1185">Reference proteome</keyword>
<reference evidence="1 2" key="1">
    <citation type="journal article" date="2012" name="J. Bacteriol.">
        <title>Genome Sequence of "Candidatus Nitrosoarchaeum limnia" BG20, a Low-Salinity Ammonia-Oxidizing Archaeon from the San Francisco Bay Estuary.</title>
        <authorList>
            <person name="Mosier A.C."/>
            <person name="Allen E.E."/>
            <person name="Kim M."/>
            <person name="Ferriera S."/>
            <person name="Francis C.A."/>
        </authorList>
    </citation>
    <scope>NUCLEOTIDE SEQUENCE [LARGE SCALE GENOMIC DNA]</scope>
    <source>
        <strain evidence="1 2">BG20</strain>
    </source>
</reference>
<accession>S2EQI1</accession>